<dbReference type="EMBL" id="JAMKFB020000002">
    <property type="protein sequence ID" value="KAL0200673.1"/>
    <property type="molecule type" value="Genomic_DNA"/>
</dbReference>
<reference evidence="2 3" key="1">
    <citation type="submission" date="2024-05" db="EMBL/GenBank/DDBJ databases">
        <title>Genome sequencing and assembly of Indian major carp, Cirrhinus mrigala (Hamilton, 1822).</title>
        <authorList>
            <person name="Mohindra V."/>
            <person name="Chowdhury L.M."/>
            <person name="Lal K."/>
            <person name="Jena J.K."/>
        </authorList>
    </citation>
    <scope>NUCLEOTIDE SEQUENCE [LARGE SCALE GENOMIC DNA]</scope>
    <source>
        <strain evidence="2">CM1030</strain>
        <tissue evidence="2">Blood</tissue>
    </source>
</reference>
<comment type="caution">
    <text evidence="2">The sequence shown here is derived from an EMBL/GenBank/DDBJ whole genome shotgun (WGS) entry which is preliminary data.</text>
</comment>
<dbReference type="Proteomes" id="UP001529510">
    <property type="component" value="Unassembled WGS sequence"/>
</dbReference>
<organism evidence="2 3">
    <name type="scientific">Cirrhinus mrigala</name>
    <name type="common">Mrigala</name>
    <dbReference type="NCBI Taxonomy" id="683832"/>
    <lineage>
        <taxon>Eukaryota</taxon>
        <taxon>Metazoa</taxon>
        <taxon>Chordata</taxon>
        <taxon>Craniata</taxon>
        <taxon>Vertebrata</taxon>
        <taxon>Euteleostomi</taxon>
        <taxon>Actinopterygii</taxon>
        <taxon>Neopterygii</taxon>
        <taxon>Teleostei</taxon>
        <taxon>Ostariophysi</taxon>
        <taxon>Cypriniformes</taxon>
        <taxon>Cyprinidae</taxon>
        <taxon>Labeoninae</taxon>
        <taxon>Labeonini</taxon>
        <taxon>Cirrhinus</taxon>
    </lineage>
</organism>
<dbReference type="AlphaFoldDB" id="A0ABD0RS87"/>
<evidence type="ECO:0000313" key="2">
    <source>
        <dbReference type="EMBL" id="KAL0200673.1"/>
    </source>
</evidence>
<protein>
    <submittedName>
        <fullName evidence="2">Uncharacterized protein</fullName>
    </submittedName>
</protein>
<gene>
    <name evidence="2" type="ORF">M9458_003860</name>
</gene>
<name>A0ABD0RS87_CIRMR</name>
<feature type="region of interest" description="Disordered" evidence="1">
    <location>
        <begin position="46"/>
        <end position="77"/>
    </location>
</feature>
<feature type="non-terminal residue" evidence="2">
    <location>
        <position position="77"/>
    </location>
</feature>
<feature type="compositionally biased region" description="Polar residues" evidence="1">
    <location>
        <begin position="46"/>
        <end position="55"/>
    </location>
</feature>
<keyword evidence="3" id="KW-1185">Reference proteome</keyword>
<proteinExistence type="predicted"/>
<evidence type="ECO:0000313" key="3">
    <source>
        <dbReference type="Proteomes" id="UP001529510"/>
    </source>
</evidence>
<feature type="non-terminal residue" evidence="2">
    <location>
        <position position="1"/>
    </location>
</feature>
<sequence length="77" mass="8675">CWRTTQESGEWWSPLSLQNVILPAIPQPSLQLITYLHTWPHHPLSPTHTRPSTHPSALGKFPPNSTTSIISHPCTMK</sequence>
<accession>A0ABD0RS87</accession>
<evidence type="ECO:0000256" key="1">
    <source>
        <dbReference type="SAM" id="MobiDB-lite"/>
    </source>
</evidence>